<protein>
    <submittedName>
        <fullName evidence="1">Uncharacterized protein</fullName>
    </submittedName>
</protein>
<reference evidence="1 2" key="1">
    <citation type="submission" date="2017-09" db="EMBL/GenBank/DDBJ databases">
        <title>Depth-based differentiation of microbial function through sediment-hosted aquifers and enrichment of novel symbionts in the deep terrestrial subsurface.</title>
        <authorList>
            <person name="Probst A.J."/>
            <person name="Ladd B."/>
            <person name="Jarett J.K."/>
            <person name="Geller-Mcgrath D.E."/>
            <person name="Sieber C.M."/>
            <person name="Emerson J.B."/>
            <person name="Anantharaman K."/>
            <person name="Thomas B.C."/>
            <person name="Malmstrom R."/>
            <person name="Stieglmeier M."/>
            <person name="Klingl A."/>
            <person name="Woyke T."/>
            <person name="Ryan C.M."/>
            <person name="Banfield J.F."/>
        </authorList>
    </citation>
    <scope>NUCLEOTIDE SEQUENCE [LARGE SCALE GENOMIC DNA]</scope>
    <source>
        <strain evidence="1">CG22_combo_CG10-13_8_21_14_all_39_12</strain>
    </source>
</reference>
<organism evidence="1 2">
    <name type="scientific">candidate division WWE3 bacterium CG22_combo_CG10-13_8_21_14_all_39_12</name>
    <dbReference type="NCBI Taxonomy" id="1975094"/>
    <lineage>
        <taxon>Bacteria</taxon>
        <taxon>Katanobacteria</taxon>
    </lineage>
</organism>
<dbReference type="EMBL" id="PCSU01000004">
    <property type="protein sequence ID" value="PIP56935.1"/>
    <property type="molecule type" value="Genomic_DNA"/>
</dbReference>
<dbReference type="AlphaFoldDB" id="A0A2H0BGY8"/>
<dbReference type="Proteomes" id="UP000228495">
    <property type="component" value="Unassembled WGS sequence"/>
</dbReference>
<proteinExistence type="predicted"/>
<evidence type="ECO:0000313" key="1">
    <source>
        <dbReference type="EMBL" id="PIP56935.1"/>
    </source>
</evidence>
<accession>A0A2H0BGY8</accession>
<gene>
    <name evidence="1" type="ORF">COX05_00365</name>
</gene>
<name>A0A2H0BGY8_UNCKA</name>
<evidence type="ECO:0000313" key="2">
    <source>
        <dbReference type="Proteomes" id="UP000228495"/>
    </source>
</evidence>
<sequence length="351" mass="38958">MITYAKRYYQKDVIYRFNRLVGLQSDIKVSVGDEVSPETIVATSWRRAGFRTFNIAQMFGVDVSQVSNTLVKTIGTRVYSGEVLARKKQLFGLREQVFKSPMNGIFISFDPDSGRITMQYLPEEQKAIAGVFGKILEIQPDKFVGIDAAVNTIHSTISFGIQREGSLVEIGYKDIPLQADQFTAGHEGKIVFGGSGITLDALYKALSVGVQAVVTGGVHYEDFLRLTGSKGRFENVGISLLAIEGYGMSEISSVVYDMLKESTQQRVFFEPEDSMLIMPASRTASLGTNRVKEWREFRSVANGDSVRILHNDYYAQHGIVKSLDVKNELVSVVLRDGIEIVVPVTDLEIII</sequence>
<comment type="caution">
    <text evidence="1">The sequence shown here is derived from an EMBL/GenBank/DDBJ whole genome shotgun (WGS) entry which is preliminary data.</text>
</comment>